<dbReference type="Pfam" id="PF00266">
    <property type="entry name" value="Aminotran_5"/>
    <property type="match status" value="1"/>
</dbReference>
<evidence type="ECO:0000256" key="6">
    <source>
        <dbReference type="ARBA" id="ARBA00050776"/>
    </source>
</evidence>
<organism evidence="8 9">
    <name type="scientific">Geobacter argillaceus</name>
    <dbReference type="NCBI Taxonomy" id="345631"/>
    <lineage>
        <taxon>Bacteria</taxon>
        <taxon>Pseudomonadati</taxon>
        <taxon>Thermodesulfobacteriota</taxon>
        <taxon>Desulfuromonadia</taxon>
        <taxon>Geobacterales</taxon>
        <taxon>Geobacteraceae</taxon>
        <taxon>Geobacter</taxon>
    </lineage>
</organism>
<dbReference type="RefSeq" id="WP_145021522.1">
    <property type="nucleotide sequence ID" value="NZ_VLLN01000009.1"/>
</dbReference>
<dbReference type="SUPFAM" id="SSF53383">
    <property type="entry name" value="PLP-dependent transferases"/>
    <property type="match status" value="1"/>
</dbReference>
<dbReference type="OrthoDB" id="9808002at2"/>
<evidence type="ECO:0000256" key="5">
    <source>
        <dbReference type="ARBA" id="ARBA00022898"/>
    </source>
</evidence>
<evidence type="ECO:0000256" key="4">
    <source>
        <dbReference type="ARBA" id="ARBA00022679"/>
    </source>
</evidence>
<dbReference type="AlphaFoldDB" id="A0A562VNT3"/>
<dbReference type="Gene3D" id="3.40.640.10">
    <property type="entry name" value="Type I PLP-dependent aspartate aminotransferase-like (Major domain)"/>
    <property type="match status" value="1"/>
</dbReference>
<dbReference type="GO" id="GO:0030170">
    <property type="term" value="F:pyridoxal phosphate binding"/>
    <property type="evidence" value="ECO:0007669"/>
    <property type="project" value="InterPro"/>
</dbReference>
<dbReference type="InterPro" id="IPR010970">
    <property type="entry name" value="Cys_dSase_SufS"/>
</dbReference>
<comment type="cofactor">
    <cofactor evidence="1">
        <name>pyridoxal 5'-phosphate</name>
        <dbReference type="ChEBI" id="CHEBI:597326"/>
    </cofactor>
</comment>
<comment type="catalytic activity">
    <reaction evidence="6">
        <text>(sulfur carrier)-H + L-cysteine = (sulfur carrier)-SH + L-alanine</text>
        <dbReference type="Rhea" id="RHEA:43892"/>
        <dbReference type="Rhea" id="RHEA-COMP:14737"/>
        <dbReference type="Rhea" id="RHEA-COMP:14739"/>
        <dbReference type="ChEBI" id="CHEBI:29917"/>
        <dbReference type="ChEBI" id="CHEBI:35235"/>
        <dbReference type="ChEBI" id="CHEBI:57972"/>
        <dbReference type="ChEBI" id="CHEBI:64428"/>
        <dbReference type="EC" id="2.8.1.7"/>
    </reaction>
</comment>
<dbReference type="Gene3D" id="3.90.1150.10">
    <property type="entry name" value="Aspartate Aminotransferase, domain 1"/>
    <property type="match status" value="1"/>
</dbReference>
<dbReference type="InterPro" id="IPR016454">
    <property type="entry name" value="Cysteine_dSase"/>
</dbReference>
<dbReference type="InterPro" id="IPR010969">
    <property type="entry name" value="Cys_dSase-rel_unknwn_funct"/>
</dbReference>
<name>A0A562VNT3_9BACT</name>
<dbReference type="InterPro" id="IPR015421">
    <property type="entry name" value="PyrdxlP-dep_Trfase_major"/>
</dbReference>
<dbReference type="PANTHER" id="PTHR43586:SF4">
    <property type="entry name" value="ISOPENICILLIN N EPIMERASE"/>
    <property type="match status" value="1"/>
</dbReference>
<evidence type="ECO:0000313" key="9">
    <source>
        <dbReference type="Proteomes" id="UP000319449"/>
    </source>
</evidence>
<dbReference type="GO" id="GO:0006534">
    <property type="term" value="P:cysteine metabolic process"/>
    <property type="evidence" value="ECO:0007669"/>
    <property type="project" value="InterPro"/>
</dbReference>
<dbReference type="PIRSF" id="PIRSF005572">
    <property type="entry name" value="NifS"/>
    <property type="match status" value="1"/>
</dbReference>
<keyword evidence="4" id="KW-0808">Transferase</keyword>
<dbReference type="GO" id="GO:0031071">
    <property type="term" value="F:cysteine desulfurase activity"/>
    <property type="evidence" value="ECO:0007669"/>
    <property type="project" value="UniProtKB-EC"/>
</dbReference>
<dbReference type="InterPro" id="IPR015424">
    <property type="entry name" value="PyrdxlP-dep_Trfase"/>
</dbReference>
<comment type="caution">
    <text evidence="8">The sequence shown here is derived from an EMBL/GenBank/DDBJ whole genome shotgun (WGS) entry which is preliminary data.</text>
</comment>
<keyword evidence="5" id="KW-0663">Pyridoxal phosphate</keyword>
<feature type="domain" description="Aminotransferase class V" evidence="7">
    <location>
        <begin position="3"/>
        <end position="369"/>
    </location>
</feature>
<reference evidence="8 9" key="1">
    <citation type="submission" date="2019-07" db="EMBL/GenBank/DDBJ databases">
        <title>Genomic Encyclopedia of Archaeal and Bacterial Type Strains, Phase II (KMG-II): from individual species to whole genera.</title>
        <authorList>
            <person name="Goeker M."/>
        </authorList>
    </citation>
    <scope>NUCLEOTIDE SEQUENCE [LARGE SCALE GENOMIC DNA]</scope>
    <source>
        <strain evidence="8 9">ATCC BAA-1139</strain>
    </source>
</reference>
<proteinExistence type="inferred from homology"/>
<dbReference type="EC" id="2.8.1.7" evidence="3"/>
<dbReference type="Proteomes" id="UP000319449">
    <property type="component" value="Unassembled WGS sequence"/>
</dbReference>
<sequence length="383" mass="40014">MPIFLDNAATSFPKPESVYRAMDDTMRRIGVAPGRGGYAQGLESARLVFTARETLAEFFAIPDPTRLVFTHSATESLNLAVRGLLKAGDHVVTTTMEHNSLARPLSYLEKRGIAVTRVAADRAGLVASRDIAAAFRPNTRLVALAHASNVTGTVQPVAEIGLLARAAGIPFLVDAAQSAGCLPIDVVRMGIDLLAVPGHKGLFGPPGTGLLYVAEGIELEPLTVGGTGSFSSEPEQPSVVPDRFESGTLNVPGIAGLLAGVEFIRQTGFGAIASHEEELMVRLVAGLAVMPGITVHAAPAGWRAPVASFTIAGLDPAVIGFRLDAEFGIAVRVGLHCAPMAHRTIGTFPVGTVRVSPGYFTTNADIDAFLAALSDIIGQQLQP</sequence>
<evidence type="ECO:0000313" key="8">
    <source>
        <dbReference type="EMBL" id="TWJ19397.1"/>
    </source>
</evidence>
<dbReference type="EMBL" id="VLLN01000009">
    <property type="protein sequence ID" value="TWJ19397.1"/>
    <property type="molecule type" value="Genomic_DNA"/>
</dbReference>
<protein>
    <recommendedName>
        <fullName evidence="3">cysteine desulfurase</fullName>
        <ecNumber evidence="3">2.8.1.7</ecNumber>
    </recommendedName>
</protein>
<dbReference type="PANTHER" id="PTHR43586">
    <property type="entry name" value="CYSTEINE DESULFURASE"/>
    <property type="match status" value="1"/>
</dbReference>
<evidence type="ECO:0000259" key="7">
    <source>
        <dbReference type="Pfam" id="PF00266"/>
    </source>
</evidence>
<dbReference type="CDD" id="cd06453">
    <property type="entry name" value="SufS_like"/>
    <property type="match status" value="1"/>
</dbReference>
<evidence type="ECO:0000256" key="3">
    <source>
        <dbReference type="ARBA" id="ARBA00012239"/>
    </source>
</evidence>
<comment type="similarity">
    <text evidence="2">Belongs to the class-V pyridoxal-phosphate-dependent aminotransferase family. Csd subfamily.</text>
</comment>
<evidence type="ECO:0000256" key="1">
    <source>
        <dbReference type="ARBA" id="ARBA00001933"/>
    </source>
</evidence>
<dbReference type="InterPro" id="IPR015422">
    <property type="entry name" value="PyrdxlP-dep_Trfase_small"/>
</dbReference>
<dbReference type="InterPro" id="IPR000192">
    <property type="entry name" value="Aminotrans_V_dom"/>
</dbReference>
<gene>
    <name evidence="8" type="ORF">JN12_01813</name>
</gene>
<keyword evidence="9" id="KW-1185">Reference proteome</keyword>
<accession>A0A562VNT3</accession>
<dbReference type="NCBIfam" id="TIGR01977">
    <property type="entry name" value="am_tr_V_EF2568"/>
    <property type="match status" value="1"/>
</dbReference>
<evidence type="ECO:0000256" key="2">
    <source>
        <dbReference type="ARBA" id="ARBA00010447"/>
    </source>
</evidence>